<keyword evidence="13" id="KW-1185">Reference proteome</keyword>
<comment type="cofactor">
    <cofactor evidence="9">
        <name>Zn(2+)</name>
        <dbReference type="ChEBI" id="CHEBI:29105"/>
    </cofactor>
    <text evidence="9">Binds 1 zinc ion.</text>
</comment>
<evidence type="ECO:0000256" key="5">
    <source>
        <dbReference type="ARBA" id="ARBA00022833"/>
    </source>
</evidence>
<dbReference type="OrthoDB" id="534666at2759"/>
<dbReference type="InterPro" id="IPR024077">
    <property type="entry name" value="Neurolysin/TOP_dom2"/>
</dbReference>
<evidence type="ECO:0000256" key="9">
    <source>
        <dbReference type="RuleBase" id="RU003435"/>
    </source>
</evidence>
<keyword evidence="4 9" id="KW-0378">Hydrolase</keyword>
<name>A0A835YCW1_9CHLO</name>
<dbReference type="Gene3D" id="1.10.1370.10">
    <property type="entry name" value="Neurolysin, domain 3"/>
    <property type="match status" value="1"/>
</dbReference>
<dbReference type="EC" id="3.4.24.70" evidence="8"/>
<dbReference type="InterPro" id="IPR045666">
    <property type="entry name" value="OpdA_N"/>
</dbReference>
<protein>
    <recommendedName>
        <fullName evidence="8">oligopeptidase A</fullName>
        <ecNumber evidence="8">3.4.24.70</ecNumber>
    </recommendedName>
</protein>
<dbReference type="PANTHER" id="PTHR11804">
    <property type="entry name" value="PROTEASE M3 THIMET OLIGOPEPTIDASE-RELATED"/>
    <property type="match status" value="1"/>
</dbReference>
<dbReference type="EMBL" id="JAEHOE010000003">
    <property type="protein sequence ID" value="KAG2500627.1"/>
    <property type="molecule type" value="Genomic_DNA"/>
</dbReference>
<sequence length="711" mass="78980">MTTSTEAAAVEAVVDTKATATPNPLLADVSLPLFDAIKPEHVVPGVRQLLSELHAEIDKLEASVVPTWQGLVEPLERIGDRHQRVWGIVSHLKGVKDSPELRAAVEEVQPENVKLSLRLSQSRPLYEAFRALRDGPEWGSLSPSQRRIVENELRDFVLGGVALEGEAKERFNAIQQELTQLATKFSNNVLDATKAFKKLVTDPADVAGLPATSLGLAAQQAAREGHAGATPEAGPWLITLDFPSYFPVMTHAKSRALREEVYRAYISRASVGDSDNGPLIDKILGLRQEKAQLLGFPTFAHLSMASKMADLDKAEALLEELRSASHAAAGRDKEEVQAFANSQGFEGKLEWWDVSFWAERLRESRYNISDEELRPYFALPNVLEGLFRLANRLFGVEVVPADGEAPVWHTDVRFFKVLRDGQPKASFYLDSYSRPAEKRGGAWMAEVVGQSALLAAPGQAVRLPVAHMVCNQMEPVGTKPSLMTFREVETLFHEFGHALQHMLTEVREGMASGIRNIEWDAVELPSQFMENWCYDRDTLYSFAKHYESGEPLPEELYARLKAAKNYRSGTMMLRQLHFSCIDLELHARYRPGQGKTVFDIDQEVAQRTLVMAPLPEDRFLCSFSHIFAGGYSAGYYSYKWAEVLSADAFNAFEEVGLDNDAAVRETGARFRDTVLALGGSVPPAEVFKRFRGREPSTAPLLKHNGLLVATA</sequence>
<comment type="caution">
    <text evidence="12">The sequence shown here is derived from an EMBL/GenBank/DDBJ whole genome shotgun (WGS) entry which is preliminary data.</text>
</comment>
<evidence type="ECO:0000256" key="3">
    <source>
        <dbReference type="ARBA" id="ARBA00022723"/>
    </source>
</evidence>
<comment type="catalytic activity">
    <reaction evidence="7">
        <text>Hydrolysis of oligopeptides, with broad specificity. Gly or Ala commonly occur as P1 or P1' residues, but more distant residues are also important, as is shown by the fact that Z-Gly-Pro-Gly-|-Gly-Pro-Ala is cleaved, but not Z-(Gly)(5).</text>
        <dbReference type="EC" id="3.4.24.70"/>
    </reaction>
</comment>
<dbReference type="FunFam" id="1.10.1370.40:FF:000005">
    <property type="entry name" value="Organellar oligopeptidase A, chloroplastic/mitochondrial"/>
    <property type="match status" value="1"/>
</dbReference>
<dbReference type="InterPro" id="IPR045090">
    <property type="entry name" value="Pept_M3A_M3B"/>
</dbReference>
<keyword evidence="2 9" id="KW-0645">Protease</keyword>
<evidence type="ECO:0000256" key="7">
    <source>
        <dbReference type="ARBA" id="ARBA00024603"/>
    </source>
</evidence>
<keyword evidence="5 9" id="KW-0862">Zinc</keyword>
<comment type="similarity">
    <text evidence="1 9">Belongs to the peptidase M3 family.</text>
</comment>
<accession>A0A835YCW1</accession>
<keyword evidence="3 9" id="KW-0479">Metal-binding</keyword>
<dbReference type="GO" id="GO:0046872">
    <property type="term" value="F:metal ion binding"/>
    <property type="evidence" value="ECO:0007669"/>
    <property type="project" value="UniProtKB-UniRule"/>
</dbReference>
<dbReference type="InterPro" id="IPR034005">
    <property type="entry name" value="M3A_DCP"/>
</dbReference>
<dbReference type="InterPro" id="IPR001567">
    <property type="entry name" value="Pept_M3A_M3B_dom"/>
</dbReference>
<evidence type="ECO:0000256" key="6">
    <source>
        <dbReference type="ARBA" id="ARBA00023049"/>
    </source>
</evidence>
<organism evidence="12 13">
    <name type="scientific">Edaphochlamys debaryana</name>
    <dbReference type="NCBI Taxonomy" id="47281"/>
    <lineage>
        <taxon>Eukaryota</taxon>
        <taxon>Viridiplantae</taxon>
        <taxon>Chlorophyta</taxon>
        <taxon>core chlorophytes</taxon>
        <taxon>Chlorophyceae</taxon>
        <taxon>CS clade</taxon>
        <taxon>Chlamydomonadales</taxon>
        <taxon>Chlamydomonadales incertae sedis</taxon>
        <taxon>Edaphochlamys</taxon>
    </lineage>
</organism>
<dbReference type="GO" id="GO:0006508">
    <property type="term" value="P:proteolysis"/>
    <property type="evidence" value="ECO:0007669"/>
    <property type="project" value="UniProtKB-KW"/>
</dbReference>
<evidence type="ECO:0000256" key="4">
    <source>
        <dbReference type="ARBA" id="ARBA00022801"/>
    </source>
</evidence>
<dbReference type="FunFam" id="3.40.390.10:FF:000009">
    <property type="entry name" value="Oligopeptidase A"/>
    <property type="match status" value="1"/>
</dbReference>
<dbReference type="Pfam" id="PF01432">
    <property type="entry name" value="Peptidase_M3"/>
    <property type="match status" value="1"/>
</dbReference>
<dbReference type="AlphaFoldDB" id="A0A835YCW1"/>
<reference evidence="12" key="1">
    <citation type="journal article" date="2020" name="bioRxiv">
        <title>Comparative genomics of Chlamydomonas.</title>
        <authorList>
            <person name="Craig R.J."/>
            <person name="Hasan A.R."/>
            <person name="Ness R.W."/>
            <person name="Keightley P.D."/>
        </authorList>
    </citation>
    <scope>NUCLEOTIDE SEQUENCE</scope>
    <source>
        <strain evidence="12">CCAP 11/70</strain>
    </source>
</reference>
<dbReference type="GO" id="GO:0004222">
    <property type="term" value="F:metalloendopeptidase activity"/>
    <property type="evidence" value="ECO:0007669"/>
    <property type="project" value="UniProtKB-EC"/>
</dbReference>
<dbReference type="CDD" id="cd06456">
    <property type="entry name" value="M3A_DCP"/>
    <property type="match status" value="1"/>
</dbReference>
<dbReference type="Proteomes" id="UP000612055">
    <property type="component" value="Unassembled WGS sequence"/>
</dbReference>
<dbReference type="Gene3D" id="3.40.390.10">
    <property type="entry name" value="Collagenase (Catalytic Domain)"/>
    <property type="match status" value="1"/>
</dbReference>
<evidence type="ECO:0000259" key="10">
    <source>
        <dbReference type="Pfam" id="PF01432"/>
    </source>
</evidence>
<evidence type="ECO:0000256" key="2">
    <source>
        <dbReference type="ARBA" id="ARBA00022670"/>
    </source>
</evidence>
<dbReference type="GO" id="GO:0005829">
    <property type="term" value="C:cytosol"/>
    <property type="evidence" value="ECO:0007669"/>
    <property type="project" value="UniProtKB-ARBA"/>
</dbReference>
<dbReference type="PANTHER" id="PTHR11804:SF83">
    <property type="entry name" value="LD37516P"/>
    <property type="match status" value="1"/>
</dbReference>
<evidence type="ECO:0000256" key="8">
    <source>
        <dbReference type="ARBA" id="ARBA00026100"/>
    </source>
</evidence>
<evidence type="ECO:0000313" key="13">
    <source>
        <dbReference type="Proteomes" id="UP000612055"/>
    </source>
</evidence>
<dbReference type="SUPFAM" id="SSF55486">
    <property type="entry name" value="Metalloproteases ('zincins'), catalytic domain"/>
    <property type="match status" value="1"/>
</dbReference>
<dbReference type="Gene3D" id="1.10.1370.40">
    <property type="match status" value="1"/>
</dbReference>
<proteinExistence type="inferred from homology"/>
<dbReference type="Pfam" id="PF19310">
    <property type="entry name" value="TOP_N"/>
    <property type="match status" value="1"/>
</dbReference>
<evidence type="ECO:0000256" key="1">
    <source>
        <dbReference type="ARBA" id="ARBA00006040"/>
    </source>
</evidence>
<keyword evidence="6 9" id="KW-0482">Metalloprotease</keyword>
<feature type="domain" description="Oligopeptidase A N-terminal" evidence="11">
    <location>
        <begin position="46"/>
        <end position="168"/>
    </location>
</feature>
<gene>
    <name evidence="12" type="ORF">HYH03_001394</name>
</gene>
<dbReference type="GO" id="GO:0006518">
    <property type="term" value="P:peptide metabolic process"/>
    <property type="evidence" value="ECO:0007669"/>
    <property type="project" value="TreeGrafter"/>
</dbReference>
<feature type="domain" description="Peptidase M3A/M3B catalytic" evidence="10">
    <location>
        <begin position="248"/>
        <end position="705"/>
    </location>
</feature>
<evidence type="ECO:0000313" key="12">
    <source>
        <dbReference type="EMBL" id="KAG2500627.1"/>
    </source>
</evidence>
<evidence type="ECO:0000259" key="11">
    <source>
        <dbReference type="Pfam" id="PF19310"/>
    </source>
</evidence>
<dbReference type="InterPro" id="IPR024079">
    <property type="entry name" value="MetalloPept_cat_dom_sf"/>
</dbReference>